<accession>A0AAV3NP08</accession>
<proteinExistence type="predicted"/>
<sequence length="439" mass="49469">MDDGKFDRNSANTIKNNKKMKNTQDSIQQFEYCKACKLNHNQGRKHIYFPNHKKAFSAFLARFESKLADVRFFLKNPSVLKPEYASQNRVWCVFCDEDIVEIQSKFACDKAIRHLASSDHLKKVKALLWKYGGRMDRVDSYCILETDLMKWEKKCLSLEKTVIAEGRPRPPLIGPVNDIHSELNSNYINSNGITNDYGFYNISNDVLPLQKSTNEKTQASSQVVGNTMGVGSEPHKMHLGNNCQTEICASGHTHSHHSSYSAALNCSGSGKFANRNVYTGDGLASSESSSYGYSDLTRIAPMVLENTNGNVHSGAPPPWFSGAESNCLEKLKPGKSVVTELKKSSKLNPKRVGAAWAERRKIELEQERLGLVDPNNFDSNWLPDFGGVWHSGSRKESRKQFEVKRKDAHNDEIQPERALQLQPYVSKRMLMQRPDTGQS</sequence>
<evidence type="ECO:0000256" key="1">
    <source>
        <dbReference type="SAM" id="MobiDB-lite"/>
    </source>
</evidence>
<protein>
    <recommendedName>
        <fullName evidence="4">TITAN-like protein</fullName>
    </recommendedName>
</protein>
<feature type="region of interest" description="Disordered" evidence="1">
    <location>
        <begin position="1"/>
        <end position="21"/>
    </location>
</feature>
<name>A0AAV3NP08_LITER</name>
<dbReference type="InterPro" id="IPR028015">
    <property type="entry name" value="CCDC84-like"/>
</dbReference>
<dbReference type="EMBL" id="BAABME010000121">
    <property type="protein sequence ID" value="GAA0139805.1"/>
    <property type="molecule type" value="Genomic_DNA"/>
</dbReference>
<evidence type="ECO:0000313" key="2">
    <source>
        <dbReference type="EMBL" id="GAA0139805.1"/>
    </source>
</evidence>
<gene>
    <name evidence="2" type="ORF">LIER_01278</name>
</gene>
<dbReference type="PANTHER" id="PTHR31198">
    <property type="entry name" value="COILED-COIL DOMAIN-CONTAINING PROTEIN 84"/>
    <property type="match status" value="1"/>
</dbReference>
<evidence type="ECO:0008006" key="4">
    <source>
        <dbReference type="Google" id="ProtNLM"/>
    </source>
</evidence>
<evidence type="ECO:0000313" key="3">
    <source>
        <dbReference type="Proteomes" id="UP001454036"/>
    </source>
</evidence>
<feature type="region of interest" description="Disordered" evidence="1">
    <location>
        <begin position="392"/>
        <end position="416"/>
    </location>
</feature>
<dbReference type="Proteomes" id="UP001454036">
    <property type="component" value="Unassembled WGS sequence"/>
</dbReference>
<dbReference type="AlphaFoldDB" id="A0AAV3NP08"/>
<comment type="caution">
    <text evidence="2">The sequence shown here is derived from an EMBL/GenBank/DDBJ whole genome shotgun (WGS) entry which is preliminary data.</text>
</comment>
<reference evidence="2 3" key="1">
    <citation type="submission" date="2024-01" db="EMBL/GenBank/DDBJ databases">
        <title>The complete chloroplast genome sequence of Lithospermum erythrorhizon: insights into the phylogenetic relationship among Boraginaceae species and the maternal lineages of purple gromwells.</title>
        <authorList>
            <person name="Okada T."/>
            <person name="Watanabe K."/>
        </authorList>
    </citation>
    <scope>NUCLEOTIDE SEQUENCE [LARGE SCALE GENOMIC DNA]</scope>
</reference>
<keyword evidence="3" id="KW-1185">Reference proteome</keyword>
<organism evidence="2 3">
    <name type="scientific">Lithospermum erythrorhizon</name>
    <name type="common">Purple gromwell</name>
    <name type="synonym">Lithospermum officinale var. erythrorhizon</name>
    <dbReference type="NCBI Taxonomy" id="34254"/>
    <lineage>
        <taxon>Eukaryota</taxon>
        <taxon>Viridiplantae</taxon>
        <taxon>Streptophyta</taxon>
        <taxon>Embryophyta</taxon>
        <taxon>Tracheophyta</taxon>
        <taxon>Spermatophyta</taxon>
        <taxon>Magnoliopsida</taxon>
        <taxon>eudicotyledons</taxon>
        <taxon>Gunneridae</taxon>
        <taxon>Pentapetalae</taxon>
        <taxon>asterids</taxon>
        <taxon>lamiids</taxon>
        <taxon>Boraginales</taxon>
        <taxon>Boraginaceae</taxon>
        <taxon>Boraginoideae</taxon>
        <taxon>Lithospermeae</taxon>
        <taxon>Lithospermum</taxon>
    </lineage>
</organism>
<dbReference type="PANTHER" id="PTHR31198:SF1">
    <property type="entry name" value="CENTROSOMAL AT-AC SPLICING FACTOR"/>
    <property type="match status" value="1"/>
</dbReference>
<feature type="compositionally biased region" description="Basic and acidic residues" evidence="1">
    <location>
        <begin position="393"/>
        <end position="415"/>
    </location>
</feature>
<dbReference type="Pfam" id="PF14968">
    <property type="entry name" value="CCDC84"/>
    <property type="match status" value="1"/>
</dbReference>